<dbReference type="SUPFAM" id="SSF50978">
    <property type="entry name" value="WD40 repeat-like"/>
    <property type="match status" value="1"/>
</dbReference>
<dbReference type="VEuPathDB" id="GiardiaDB:GMRT_14953"/>
<accession>A0A4Z1SWE2</accession>
<dbReference type="AlphaFoldDB" id="A0A4Z1SWE2"/>
<sequence length="328" mass="36011">MPTQSYSFGVLPRFLERTGTFHDFASVAVGNASEYGPLVTFLRADRASLQIHKSLERPVRYQANKEIRDELLTCMGVGKCGLGNTCLFLGFERGIAIVLNPHAFSILAAAEVPKQDPIRFIIQNDVTGDLCIVTDKHFYLSRDFSEKVTGAQYVQLDLKEYTISNAASAILACNFVSFGSNGEVRLVIVFASGRISLYSTVEETFLQPATDNSISIPLVGSKTLLTAAYIPSATEHLYLGTYDGVLYLIPYNTLTPEQLSYRHDGPISAISGLGRSVYVGTLNGRIYFDGVLLSEDELNTISCLLPLSFQRPEVLVGTERWTVIHASS</sequence>
<protein>
    <submittedName>
        <fullName evidence="1">Uncharacterized protein</fullName>
    </submittedName>
</protein>
<evidence type="ECO:0000313" key="1">
    <source>
        <dbReference type="EMBL" id="TNJ29185.1"/>
    </source>
</evidence>
<evidence type="ECO:0000313" key="2">
    <source>
        <dbReference type="Proteomes" id="UP000315496"/>
    </source>
</evidence>
<proteinExistence type="predicted"/>
<dbReference type="Proteomes" id="UP000315496">
    <property type="component" value="Chromosome 2"/>
</dbReference>
<organism evidence="1 2">
    <name type="scientific">Giardia muris</name>
    <dbReference type="NCBI Taxonomy" id="5742"/>
    <lineage>
        <taxon>Eukaryota</taxon>
        <taxon>Metamonada</taxon>
        <taxon>Diplomonadida</taxon>
        <taxon>Hexamitidae</taxon>
        <taxon>Giardiinae</taxon>
        <taxon>Giardia</taxon>
    </lineage>
</organism>
<keyword evidence="2" id="KW-1185">Reference proteome</keyword>
<dbReference type="EMBL" id="VDLU01000002">
    <property type="protein sequence ID" value="TNJ29185.1"/>
    <property type="molecule type" value="Genomic_DNA"/>
</dbReference>
<comment type="caution">
    <text evidence="1">The sequence shown here is derived from an EMBL/GenBank/DDBJ whole genome shotgun (WGS) entry which is preliminary data.</text>
</comment>
<gene>
    <name evidence="1" type="ORF">GMRT_14953</name>
</gene>
<reference evidence="1 2" key="1">
    <citation type="submission" date="2019-05" db="EMBL/GenBank/DDBJ databases">
        <title>The compact genome of Giardia muris reveals important steps in the evolution of intestinal protozoan parasites.</title>
        <authorList>
            <person name="Xu F."/>
            <person name="Jimenez-Gonzalez A."/>
            <person name="Einarsson E."/>
            <person name="Astvaldsson A."/>
            <person name="Peirasmaki D."/>
            <person name="Eckmann L."/>
            <person name="Andersson J.O."/>
            <person name="Svard S.G."/>
            <person name="Jerlstrom-Hultqvist J."/>
        </authorList>
    </citation>
    <scope>NUCLEOTIDE SEQUENCE [LARGE SCALE GENOMIC DNA]</scope>
    <source>
        <strain evidence="1 2">Roberts-Thomson</strain>
    </source>
</reference>
<dbReference type="InterPro" id="IPR036322">
    <property type="entry name" value="WD40_repeat_dom_sf"/>
</dbReference>
<name>A0A4Z1SWE2_GIAMU</name>
<dbReference type="OrthoDB" id="10253083at2759"/>